<dbReference type="PROSITE" id="PS50045">
    <property type="entry name" value="SIGMA54_INTERACT_4"/>
    <property type="match status" value="1"/>
</dbReference>
<comment type="subunit">
    <text evidence="2">Interacts with sigma-54.</text>
</comment>
<dbReference type="FunFam" id="3.40.50.2300:FF:000018">
    <property type="entry name" value="DNA-binding transcriptional regulator NtrC"/>
    <property type="match status" value="1"/>
</dbReference>
<dbReference type="Pfam" id="PF25601">
    <property type="entry name" value="AAA_lid_14"/>
    <property type="match status" value="1"/>
</dbReference>
<dbReference type="SUPFAM" id="SSF46689">
    <property type="entry name" value="Homeodomain-like"/>
    <property type="match status" value="1"/>
</dbReference>
<dbReference type="GO" id="GO:0005524">
    <property type="term" value="F:ATP binding"/>
    <property type="evidence" value="ECO:0007669"/>
    <property type="project" value="UniProtKB-KW"/>
</dbReference>
<dbReference type="SUPFAM" id="SSF52540">
    <property type="entry name" value="P-loop containing nucleoside triphosphate hydrolases"/>
    <property type="match status" value="1"/>
</dbReference>
<evidence type="ECO:0000256" key="4">
    <source>
        <dbReference type="ARBA" id="ARBA00022553"/>
    </source>
</evidence>
<dbReference type="InterPro" id="IPR002197">
    <property type="entry name" value="HTH_Fis"/>
</dbReference>
<dbReference type="OrthoDB" id="9802388at2"/>
<dbReference type="SMART" id="SM00382">
    <property type="entry name" value="AAA"/>
    <property type="match status" value="1"/>
</dbReference>
<dbReference type="GO" id="GO:0000160">
    <property type="term" value="P:phosphorelay signal transduction system"/>
    <property type="evidence" value="ECO:0007669"/>
    <property type="project" value="UniProtKB-KW"/>
</dbReference>
<keyword evidence="7" id="KW-0902">Two-component regulatory system</keyword>
<dbReference type="EMBL" id="FOAG01000003">
    <property type="protein sequence ID" value="SEK96075.1"/>
    <property type="molecule type" value="Genomic_DNA"/>
</dbReference>
<dbReference type="PANTHER" id="PTHR32071:SF57">
    <property type="entry name" value="C4-DICARBOXYLATE TRANSPORT TRANSCRIPTIONAL REGULATORY PROTEIN DCTD"/>
    <property type="match status" value="1"/>
</dbReference>
<sequence>MSGGQVLLVDDDADLRGATLQSMDLAGLEAQGFAAGEAVLDRITSGFEGIVITDIRMPGIDGLSLMTRVHEIDPEVPVLLVTGHGDVPLAVRAMREGAYDFIEKPFSGAQLAGIAARALEFRQLVLENRRLRAVAGQSDDLESRLVGRSAAMIDLRRRVRTIGPSDADVLIEGDTGTGKEVVAQALHDLSPRRGRPFVAISCSALPEAMIESELFGHAPGAFAGALRARMGKFEHARGGTILLDDIGAMPMEVQGKLMRVIEDRVLTPLGSNERIALDVRFIATSRVPLAEEAAAGRFRADLLYRLNVVSLRVPPLAERVEDIPALFCRLLAQAQARHRLPERGATPGLLAELARRDWPGNVRELRNAAERFALGLMEQAAAGAEASADTTLAERMAEHERRLLVDALIRHQGVLKPVYESLGLSRKTLYDKLRRHGIDKGKLGSGSGGM</sequence>
<dbReference type="PROSITE" id="PS00688">
    <property type="entry name" value="SIGMA54_INTERACT_3"/>
    <property type="match status" value="1"/>
</dbReference>
<evidence type="ECO:0000259" key="13">
    <source>
        <dbReference type="PROSITE" id="PS50110"/>
    </source>
</evidence>
<dbReference type="InterPro" id="IPR027417">
    <property type="entry name" value="P-loop_NTPase"/>
</dbReference>
<keyword evidence="15" id="KW-1185">Reference proteome</keyword>
<keyword evidence="5" id="KW-0547">Nucleotide-binding</keyword>
<evidence type="ECO:0000256" key="2">
    <source>
        <dbReference type="ARBA" id="ARBA00011135"/>
    </source>
</evidence>
<keyword evidence="8" id="KW-0805">Transcription regulation</keyword>
<reference evidence="14 15" key="1">
    <citation type="submission" date="2016-10" db="EMBL/GenBank/DDBJ databases">
        <authorList>
            <person name="de Groot N.N."/>
        </authorList>
    </citation>
    <scope>NUCLEOTIDE SEQUENCE [LARGE SCALE GENOMIC DNA]</scope>
    <source>
        <strain evidence="14 15">DSM 100674</strain>
    </source>
</reference>
<keyword evidence="4 11" id="KW-0597">Phosphoprotein</keyword>
<dbReference type="SUPFAM" id="SSF52172">
    <property type="entry name" value="CheY-like"/>
    <property type="match status" value="1"/>
</dbReference>
<dbReference type="Pfam" id="PF02954">
    <property type="entry name" value="HTH_8"/>
    <property type="match status" value="1"/>
</dbReference>
<dbReference type="InterPro" id="IPR025944">
    <property type="entry name" value="Sigma_54_int_dom_CS"/>
</dbReference>
<keyword evidence="6" id="KW-0067">ATP-binding</keyword>
<dbReference type="InterPro" id="IPR002078">
    <property type="entry name" value="Sigma_54_int"/>
</dbReference>
<evidence type="ECO:0000313" key="15">
    <source>
        <dbReference type="Proteomes" id="UP000199582"/>
    </source>
</evidence>
<feature type="domain" description="Response regulatory" evidence="13">
    <location>
        <begin position="5"/>
        <end position="119"/>
    </location>
</feature>
<protein>
    <recommendedName>
        <fullName evidence="3">Nif-specific regulatory protein</fullName>
    </recommendedName>
</protein>
<dbReference type="Gene3D" id="1.10.8.60">
    <property type="match status" value="1"/>
</dbReference>
<feature type="domain" description="Sigma-54 factor interaction" evidence="12">
    <location>
        <begin position="145"/>
        <end position="374"/>
    </location>
</feature>
<dbReference type="InterPro" id="IPR001789">
    <property type="entry name" value="Sig_transdc_resp-reg_receiver"/>
</dbReference>
<evidence type="ECO:0000256" key="7">
    <source>
        <dbReference type="ARBA" id="ARBA00023012"/>
    </source>
</evidence>
<organism evidence="14 15">
    <name type="scientific">Roseovarius azorensis</name>
    <dbReference type="NCBI Taxonomy" id="1287727"/>
    <lineage>
        <taxon>Bacteria</taxon>
        <taxon>Pseudomonadati</taxon>
        <taxon>Pseudomonadota</taxon>
        <taxon>Alphaproteobacteria</taxon>
        <taxon>Rhodobacterales</taxon>
        <taxon>Roseobacteraceae</taxon>
        <taxon>Roseovarius</taxon>
    </lineage>
</organism>
<evidence type="ECO:0000256" key="5">
    <source>
        <dbReference type="ARBA" id="ARBA00022741"/>
    </source>
</evidence>
<dbReference type="CDD" id="cd17549">
    <property type="entry name" value="REC_DctD-like"/>
    <property type="match status" value="1"/>
</dbReference>
<evidence type="ECO:0000259" key="12">
    <source>
        <dbReference type="PROSITE" id="PS50045"/>
    </source>
</evidence>
<evidence type="ECO:0000313" key="14">
    <source>
        <dbReference type="EMBL" id="SEK96075.1"/>
    </source>
</evidence>
<dbReference type="STRING" id="1287727.SAMN05443999_10315"/>
<dbReference type="RefSeq" id="WP_093033403.1">
    <property type="nucleotide sequence ID" value="NZ_FOAG01000003.1"/>
</dbReference>
<evidence type="ECO:0000256" key="6">
    <source>
        <dbReference type="ARBA" id="ARBA00022840"/>
    </source>
</evidence>
<evidence type="ECO:0000256" key="3">
    <source>
        <dbReference type="ARBA" id="ARBA00015308"/>
    </source>
</evidence>
<dbReference type="Pfam" id="PF00158">
    <property type="entry name" value="Sigma54_activat"/>
    <property type="match status" value="1"/>
</dbReference>
<dbReference type="PROSITE" id="PS00675">
    <property type="entry name" value="SIGMA54_INTERACT_1"/>
    <property type="match status" value="1"/>
</dbReference>
<evidence type="ECO:0000256" key="11">
    <source>
        <dbReference type="PROSITE-ProRule" id="PRU00169"/>
    </source>
</evidence>
<dbReference type="AlphaFoldDB" id="A0A1H7LC10"/>
<name>A0A1H7LC10_9RHOB</name>
<dbReference type="InterPro" id="IPR025662">
    <property type="entry name" value="Sigma_54_int_dom_ATP-bd_1"/>
</dbReference>
<dbReference type="InterPro" id="IPR003593">
    <property type="entry name" value="AAA+_ATPase"/>
</dbReference>
<dbReference type="PROSITE" id="PS50110">
    <property type="entry name" value="RESPONSE_REGULATORY"/>
    <property type="match status" value="1"/>
</dbReference>
<keyword evidence="10" id="KW-0804">Transcription</keyword>
<dbReference type="Pfam" id="PF00072">
    <property type="entry name" value="Response_reg"/>
    <property type="match status" value="1"/>
</dbReference>
<dbReference type="InterPro" id="IPR011006">
    <property type="entry name" value="CheY-like_superfamily"/>
</dbReference>
<dbReference type="PANTHER" id="PTHR32071">
    <property type="entry name" value="TRANSCRIPTIONAL REGULATORY PROTEIN"/>
    <property type="match status" value="1"/>
</dbReference>
<feature type="modified residue" description="4-aspartylphosphate" evidence="11">
    <location>
        <position position="54"/>
    </location>
</feature>
<gene>
    <name evidence="14" type="ORF">SAMN05443999_10315</name>
</gene>
<dbReference type="InterPro" id="IPR058031">
    <property type="entry name" value="AAA_lid_NorR"/>
</dbReference>
<evidence type="ECO:0000256" key="10">
    <source>
        <dbReference type="ARBA" id="ARBA00023163"/>
    </source>
</evidence>
<dbReference type="Gene3D" id="1.10.10.60">
    <property type="entry name" value="Homeodomain-like"/>
    <property type="match status" value="1"/>
</dbReference>
<dbReference type="GO" id="GO:0043565">
    <property type="term" value="F:sequence-specific DNA binding"/>
    <property type="evidence" value="ECO:0007669"/>
    <property type="project" value="InterPro"/>
</dbReference>
<evidence type="ECO:0000256" key="9">
    <source>
        <dbReference type="ARBA" id="ARBA00023159"/>
    </source>
</evidence>
<evidence type="ECO:0000256" key="8">
    <source>
        <dbReference type="ARBA" id="ARBA00023015"/>
    </source>
</evidence>
<proteinExistence type="predicted"/>
<dbReference type="Gene3D" id="3.40.50.2300">
    <property type="match status" value="1"/>
</dbReference>
<comment type="function">
    <text evidence="1">Required for activation of most nif operons, which are directly involved in nitrogen fixation.</text>
</comment>
<dbReference type="FunFam" id="3.40.50.300:FF:000006">
    <property type="entry name" value="DNA-binding transcriptional regulator NtrC"/>
    <property type="match status" value="1"/>
</dbReference>
<dbReference type="CDD" id="cd00009">
    <property type="entry name" value="AAA"/>
    <property type="match status" value="1"/>
</dbReference>
<dbReference type="Gene3D" id="3.40.50.300">
    <property type="entry name" value="P-loop containing nucleotide triphosphate hydrolases"/>
    <property type="match status" value="1"/>
</dbReference>
<dbReference type="InterPro" id="IPR009057">
    <property type="entry name" value="Homeodomain-like_sf"/>
</dbReference>
<dbReference type="Proteomes" id="UP000199582">
    <property type="component" value="Unassembled WGS sequence"/>
</dbReference>
<dbReference type="SMART" id="SM00448">
    <property type="entry name" value="REC"/>
    <property type="match status" value="1"/>
</dbReference>
<dbReference type="GO" id="GO:0006355">
    <property type="term" value="P:regulation of DNA-templated transcription"/>
    <property type="evidence" value="ECO:0007669"/>
    <property type="project" value="InterPro"/>
</dbReference>
<accession>A0A1H7LC10</accession>
<keyword evidence="9" id="KW-0010">Activator</keyword>
<evidence type="ECO:0000256" key="1">
    <source>
        <dbReference type="ARBA" id="ARBA00002167"/>
    </source>
</evidence>